<dbReference type="Proteomes" id="UP001280121">
    <property type="component" value="Unassembled WGS sequence"/>
</dbReference>
<dbReference type="EMBL" id="JANJYI010000002">
    <property type="protein sequence ID" value="KAK2659616.1"/>
    <property type="molecule type" value="Genomic_DNA"/>
</dbReference>
<evidence type="ECO:0000313" key="1">
    <source>
        <dbReference type="EMBL" id="KAK2659616.1"/>
    </source>
</evidence>
<name>A0AAD9XI10_9ROSI</name>
<sequence>MAEIQGIVVEYFDGLFCSNQPSESQWRKVIESVPQKLPPRWGAYLDMPFSEAEVKKMVFDMFPTKAPGLDGSRNEQLNRSSFLADEANAIISLPLGLSQAKDSLLWHFDKSGAYTVKIGYRFGRMHLSREVPFGSKVVD</sequence>
<reference evidence="1" key="1">
    <citation type="journal article" date="2023" name="Plant J.">
        <title>Genome sequences and population genomics provide insights into the demographic history, inbreeding, and mutation load of two 'living fossil' tree species of Dipteronia.</title>
        <authorList>
            <person name="Feng Y."/>
            <person name="Comes H.P."/>
            <person name="Chen J."/>
            <person name="Zhu S."/>
            <person name="Lu R."/>
            <person name="Zhang X."/>
            <person name="Li P."/>
            <person name="Qiu J."/>
            <person name="Olsen K.M."/>
            <person name="Qiu Y."/>
        </authorList>
    </citation>
    <scope>NUCLEOTIDE SEQUENCE</scope>
    <source>
        <strain evidence="1">KIB01</strain>
    </source>
</reference>
<protein>
    <submittedName>
        <fullName evidence="1">Uncharacterized protein</fullName>
    </submittedName>
</protein>
<evidence type="ECO:0000313" key="2">
    <source>
        <dbReference type="Proteomes" id="UP001280121"/>
    </source>
</evidence>
<dbReference type="AlphaFoldDB" id="A0AAD9XI10"/>
<keyword evidence="2" id="KW-1185">Reference proteome</keyword>
<proteinExistence type="predicted"/>
<gene>
    <name evidence="1" type="ORF">Ddye_006149</name>
</gene>
<comment type="caution">
    <text evidence="1">The sequence shown here is derived from an EMBL/GenBank/DDBJ whole genome shotgun (WGS) entry which is preliminary data.</text>
</comment>
<organism evidence="1 2">
    <name type="scientific">Dipteronia dyeriana</name>
    <dbReference type="NCBI Taxonomy" id="168575"/>
    <lineage>
        <taxon>Eukaryota</taxon>
        <taxon>Viridiplantae</taxon>
        <taxon>Streptophyta</taxon>
        <taxon>Embryophyta</taxon>
        <taxon>Tracheophyta</taxon>
        <taxon>Spermatophyta</taxon>
        <taxon>Magnoliopsida</taxon>
        <taxon>eudicotyledons</taxon>
        <taxon>Gunneridae</taxon>
        <taxon>Pentapetalae</taxon>
        <taxon>rosids</taxon>
        <taxon>malvids</taxon>
        <taxon>Sapindales</taxon>
        <taxon>Sapindaceae</taxon>
        <taxon>Hippocastanoideae</taxon>
        <taxon>Acereae</taxon>
        <taxon>Dipteronia</taxon>
    </lineage>
</organism>
<accession>A0AAD9XI10</accession>